<keyword evidence="2" id="KW-1185">Reference proteome</keyword>
<dbReference type="PATRIC" id="fig|1265738.3.peg.7803"/>
<organism evidence="1 2">
    <name type="scientific">Rhodopirellula maiorica SM1</name>
    <dbReference type="NCBI Taxonomy" id="1265738"/>
    <lineage>
        <taxon>Bacteria</taxon>
        <taxon>Pseudomonadati</taxon>
        <taxon>Planctomycetota</taxon>
        <taxon>Planctomycetia</taxon>
        <taxon>Pirellulales</taxon>
        <taxon>Pirellulaceae</taxon>
        <taxon>Novipirellula</taxon>
    </lineage>
</organism>
<protein>
    <submittedName>
        <fullName evidence="1">Uncharacterized protein</fullName>
    </submittedName>
</protein>
<sequence>MTVWNRSSELQRSMALFEIQLALAASLIGLLGRSQLTVAPARAL</sequence>
<reference evidence="1 2" key="1">
    <citation type="journal article" date="2013" name="Mar. Genomics">
        <title>Expression of sulfatases in Rhodopirellula baltica and the diversity of sulfatases in the genus Rhodopirellula.</title>
        <authorList>
            <person name="Wegner C.E."/>
            <person name="Richter-Heitmann T."/>
            <person name="Klindworth A."/>
            <person name="Klockow C."/>
            <person name="Richter M."/>
            <person name="Achstetter T."/>
            <person name="Glockner F.O."/>
            <person name="Harder J."/>
        </authorList>
    </citation>
    <scope>NUCLEOTIDE SEQUENCE [LARGE SCALE GENOMIC DNA]</scope>
    <source>
        <strain evidence="1 2">SM1</strain>
    </source>
</reference>
<evidence type="ECO:0000313" key="1">
    <source>
        <dbReference type="EMBL" id="EMI15263.1"/>
    </source>
</evidence>
<comment type="caution">
    <text evidence="1">The sequence shown here is derived from an EMBL/GenBank/DDBJ whole genome shotgun (WGS) entry which is preliminary data.</text>
</comment>
<name>M5R6Y9_9BACT</name>
<accession>M5R6Y9</accession>
<dbReference type="EMBL" id="ANOG01001130">
    <property type="protein sequence ID" value="EMI15263.1"/>
    <property type="molecule type" value="Genomic_DNA"/>
</dbReference>
<dbReference type="AlphaFoldDB" id="M5R6Y9"/>
<dbReference type="Proteomes" id="UP000011991">
    <property type="component" value="Unassembled WGS sequence"/>
</dbReference>
<evidence type="ECO:0000313" key="2">
    <source>
        <dbReference type="Proteomes" id="UP000011991"/>
    </source>
</evidence>
<proteinExistence type="predicted"/>
<gene>
    <name evidence="1" type="ORF">RMSM_07819</name>
</gene>